<evidence type="ECO:0000313" key="5">
    <source>
        <dbReference type="EMBL" id="MFD2168461.1"/>
    </source>
</evidence>
<evidence type="ECO:0000256" key="3">
    <source>
        <dbReference type="ARBA" id="ARBA00038054"/>
    </source>
</evidence>
<dbReference type="PANTHER" id="PTHR43567:SF1">
    <property type="entry name" value="FLAVOREDOXIN"/>
    <property type="match status" value="1"/>
</dbReference>
<dbReference type="InterPro" id="IPR052174">
    <property type="entry name" value="Flavoredoxin"/>
</dbReference>
<evidence type="ECO:0000259" key="4">
    <source>
        <dbReference type="SMART" id="SM00903"/>
    </source>
</evidence>
<dbReference type="InterPro" id="IPR002563">
    <property type="entry name" value="Flavin_Rdtase-like_dom"/>
</dbReference>
<dbReference type="Proteomes" id="UP001597343">
    <property type="component" value="Unassembled WGS sequence"/>
</dbReference>
<evidence type="ECO:0000313" key="6">
    <source>
        <dbReference type="Proteomes" id="UP001597343"/>
    </source>
</evidence>
<proteinExistence type="inferred from homology"/>
<dbReference type="SMART" id="SM00903">
    <property type="entry name" value="Flavin_Reduct"/>
    <property type="match status" value="1"/>
</dbReference>
<reference evidence="6" key="1">
    <citation type="journal article" date="2019" name="Int. J. Syst. Evol. Microbiol.">
        <title>The Global Catalogue of Microorganisms (GCM) 10K type strain sequencing project: providing services to taxonomists for standard genome sequencing and annotation.</title>
        <authorList>
            <consortium name="The Broad Institute Genomics Platform"/>
            <consortium name="The Broad Institute Genome Sequencing Center for Infectious Disease"/>
            <person name="Wu L."/>
            <person name="Ma J."/>
        </authorList>
    </citation>
    <scope>NUCLEOTIDE SEQUENCE [LARGE SCALE GENOMIC DNA]</scope>
    <source>
        <strain evidence="6">CGMCC 1.13574</strain>
    </source>
</reference>
<dbReference type="EC" id="1.5.1.-" evidence="5"/>
<evidence type="ECO:0000256" key="2">
    <source>
        <dbReference type="ARBA" id="ARBA00022630"/>
    </source>
</evidence>
<keyword evidence="6" id="KW-1185">Reference proteome</keyword>
<comment type="cofactor">
    <cofactor evidence="1">
        <name>FMN</name>
        <dbReference type="ChEBI" id="CHEBI:58210"/>
    </cofactor>
</comment>
<gene>
    <name evidence="5" type="ORF">ACFSOY_00315</name>
</gene>
<dbReference type="InterPro" id="IPR012349">
    <property type="entry name" value="Split_barrel_FMN-bd"/>
</dbReference>
<accession>A0ABW4ZT31</accession>
<keyword evidence="2" id="KW-0285">Flavoprotein</keyword>
<sequence>MNKHAIEIQKLYYGFPVILVSFYNRAGIPNLATLSSSFSLGNMICLGFGRGGHAIGAIREVGQFVVNVPDRNLMEAIEICGYSSGAEHDKFALSGLTPVDAVQVKAPLVAECPISLECEVSHLDEEGGYVIVVGSIVQRHIATTLLDDQLHLKNEAVDPVYFVGDHHDRAYRYLAQQQADQKGTFLPARNDVVWR</sequence>
<comment type="caution">
    <text evidence="5">The sequence shown here is derived from an EMBL/GenBank/DDBJ whole genome shotgun (WGS) entry which is preliminary data.</text>
</comment>
<dbReference type="EMBL" id="JBHUIO010000002">
    <property type="protein sequence ID" value="MFD2168461.1"/>
    <property type="molecule type" value="Genomic_DNA"/>
</dbReference>
<dbReference type="GO" id="GO:0016491">
    <property type="term" value="F:oxidoreductase activity"/>
    <property type="evidence" value="ECO:0007669"/>
    <property type="project" value="UniProtKB-KW"/>
</dbReference>
<feature type="domain" description="Flavin reductase like" evidence="4">
    <location>
        <begin position="11"/>
        <end position="152"/>
    </location>
</feature>
<dbReference type="SUPFAM" id="SSF50475">
    <property type="entry name" value="FMN-binding split barrel"/>
    <property type="match status" value="1"/>
</dbReference>
<dbReference type="Pfam" id="PF01613">
    <property type="entry name" value="Flavin_Reduct"/>
    <property type="match status" value="1"/>
</dbReference>
<dbReference type="PANTHER" id="PTHR43567">
    <property type="entry name" value="FLAVOREDOXIN-RELATED-RELATED"/>
    <property type="match status" value="1"/>
</dbReference>
<comment type="similarity">
    <text evidence="3">Belongs to the flavoredoxin family.</text>
</comment>
<name>A0ABW4ZT31_9BACL</name>
<keyword evidence="5" id="KW-0560">Oxidoreductase</keyword>
<organism evidence="5 6">
    <name type="scientific">Tumebacillus lipolyticus</name>
    <dbReference type="NCBI Taxonomy" id="1280370"/>
    <lineage>
        <taxon>Bacteria</taxon>
        <taxon>Bacillati</taxon>
        <taxon>Bacillota</taxon>
        <taxon>Bacilli</taxon>
        <taxon>Bacillales</taxon>
        <taxon>Alicyclobacillaceae</taxon>
        <taxon>Tumebacillus</taxon>
    </lineage>
</organism>
<dbReference type="RefSeq" id="WP_386043200.1">
    <property type="nucleotide sequence ID" value="NZ_JBHUIO010000002.1"/>
</dbReference>
<evidence type="ECO:0000256" key="1">
    <source>
        <dbReference type="ARBA" id="ARBA00001917"/>
    </source>
</evidence>
<protein>
    <submittedName>
        <fullName evidence="5">Flavin reductase family protein</fullName>
        <ecNumber evidence="5">1.5.1.-</ecNumber>
    </submittedName>
</protein>
<dbReference type="Gene3D" id="2.30.110.10">
    <property type="entry name" value="Electron Transport, Fmn-binding Protein, Chain A"/>
    <property type="match status" value="1"/>
</dbReference>